<name>A0A1G9BSA5_9EURY</name>
<feature type="region of interest" description="Disordered" evidence="1">
    <location>
        <begin position="79"/>
        <end position="152"/>
    </location>
</feature>
<organism evidence="2 3">
    <name type="scientific">Natronorubrum texcoconense</name>
    <dbReference type="NCBI Taxonomy" id="1095776"/>
    <lineage>
        <taxon>Archaea</taxon>
        <taxon>Methanobacteriati</taxon>
        <taxon>Methanobacteriota</taxon>
        <taxon>Stenosarchaea group</taxon>
        <taxon>Halobacteria</taxon>
        <taxon>Halobacteriales</taxon>
        <taxon>Natrialbaceae</taxon>
        <taxon>Natronorubrum</taxon>
    </lineage>
</organism>
<dbReference type="STRING" id="1095776.SAMN04515672_3070"/>
<evidence type="ECO:0000313" key="2">
    <source>
        <dbReference type="EMBL" id="SDK42378.1"/>
    </source>
</evidence>
<evidence type="ECO:0000313" key="3">
    <source>
        <dbReference type="Proteomes" id="UP000198882"/>
    </source>
</evidence>
<keyword evidence="3" id="KW-1185">Reference proteome</keyword>
<dbReference type="OrthoDB" id="187789at2157"/>
<feature type="compositionally biased region" description="Acidic residues" evidence="1">
    <location>
        <begin position="37"/>
        <end position="51"/>
    </location>
</feature>
<sequence>MTGATDSTCGIDRRTYLQAASGFAVASAIGLAGCLGDETDDSDDGNGDDEPVGTLTTEFAAGADAFDDFNDFTATIQGLWVVPAPGDEADETDDEETDDETEAGENDDSETNGESESDETDDGETDDESESEDDENDEQSETDTNADRAYYEFDDAVDVDLVTLEDGSQVIDERDLPVDEYELLQLDVSEIDATLTNDDPATVTTPDDGPLQFDERFEIRDGGETTFVAAVQPVEQDDAGTYVLEAVADGTEVITDGESSDDDTNENGDDDTNESGDDGDDGDNGNNDTGGDGDGSGNDGDDSDDDE</sequence>
<feature type="region of interest" description="Disordered" evidence="1">
    <location>
        <begin position="37"/>
        <end position="58"/>
    </location>
</feature>
<reference evidence="3" key="1">
    <citation type="submission" date="2016-10" db="EMBL/GenBank/DDBJ databases">
        <authorList>
            <person name="Varghese N."/>
            <person name="Submissions S."/>
        </authorList>
    </citation>
    <scope>NUCLEOTIDE SEQUENCE [LARGE SCALE GENOMIC DNA]</scope>
    <source>
        <strain evidence="3">B4,CECT 8067,JCM 17497</strain>
    </source>
</reference>
<protein>
    <recommendedName>
        <fullName evidence="4">DUF4382 domain-containing protein</fullName>
    </recommendedName>
</protein>
<feature type="region of interest" description="Disordered" evidence="1">
    <location>
        <begin position="250"/>
        <end position="307"/>
    </location>
</feature>
<feature type="compositionally biased region" description="Acidic residues" evidence="1">
    <location>
        <begin position="87"/>
        <end position="141"/>
    </location>
</feature>
<proteinExistence type="predicted"/>
<accession>A0A1G9BSA5</accession>
<dbReference type="Proteomes" id="UP000198882">
    <property type="component" value="Unassembled WGS sequence"/>
</dbReference>
<dbReference type="EMBL" id="FNFE01000004">
    <property type="protein sequence ID" value="SDK42378.1"/>
    <property type="molecule type" value="Genomic_DNA"/>
</dbReference>
<dbReference type="AlphaFoldDB" id="A0A1G9BSA5"/>
<evidence type="ECO:0000256" key="1">
    <source>
        <dbReference type="SAM" id="MobiDB-lite"/>
    </source>
</evidence>
<gene>
    <name evidence="2" type="ORF">SAMN04515672_3070</name>
</gene>
<dbReference type="RefSeq" id="WP_090308593.1">
    <property type="nucleotide sequence ID" value="NZ_FNFE01000004.1"/>
</dbReference>
<feature type="compositionally biased region" description="Acidic residues" evidence="1">
    <location>
        <begin position="258"/>
        <end position="283"/>
    </location>
</feature>
<evidence type="ECO:0008006" key="4">
    <source>
        <dbReference type="Google" id="ProtNLM"/>
    </source>
</evidence>
<feature type="compositionally biased region" description="Gly residues" evidence="1">
    <location>
        <begin position="288"/>
        <end position="298"/>
    </location>
</feature>